<dbReference type="InterPro" id="IPR022291">
    <property type="entry name" value="Bacteriocin_synth_cyclodeHase"/>
</dbReference>
<dbReference type="AlphaFoldDB" id="A0A3A9ZIB3"/>
<protein>
    <submittedName>
        <fullName evidence="2">Adenylate cyclase</fullName>
    </submittedName>
</protein>
<comment type="caution">
    <text evidence="2">The sequence shown here is derived from an EMBL/GenBank/DDBJ whole genome shotgun (WGS) entry which is preliminary data.</text>
</comment>
<evidence type="ECO:0000313" key="2">
    <source>
        <dbReference type="EMBL" id="RKN47815.1"/>
    </source>
</evidence>
<feature type="domain" description="YcaO" evidence="1">
    <location>
        <begin position="371"/>
        <end position="733"/>
    </location>
</feature>
<dbReference type="InterPro" id="IPR003776">
    <property type="entry name" value="YcaO-like_dom"/>
</dbReference>
<dbReference type="InterPro" id="IPR027624">
    <property type="entry name" value="TOMM_cyclo_SagD"/>
</dbReference>
<dbReference type="NCBIfam" id="TIGR03882">
    <property type="entry name" value="cyclo_dehyd_2"/>
    <property type="match status" value="1"/>
</dbReference>
<name>A0A3A9ZIB3_9ACTN</name>
<dbReference type="Pfam" id="PF02624">
    <property type="entry name" value="YcaO"/>
    <property type="match status" value="1"/>
</dbReference>
<dbReference type="PANTHER" id="PTHR37809:SF1">
    <property type="entry name" value="RIBOSOMAL PROTEIN S12 METHYLTHIOTRANSFERASE ACCESSORY FACTOR YCAO"/>
    <property type="match status" value="1"/>
</dbReference>
<dbReference type="RefSeq" id="WP_120728775.1">
    <property type="nucleotide sequence ID" value="NZ_RBAK01000004.1"/>
</dbReference>
<dbReference type="Gene3D" id="3.40.50.720">
    <property type="entry name" value="NAD(P)-binding Rossmann-like Domain"/>
    <property type="match status" value="1"/>
</dbReference>
<dbReference type="NCBIfam" id="TIGR03604">
    <property type="entry name" value="TOMM_cyclo_SagD"/>
    <property type="match status" value="1"/>
</dbReference>
<reference evidence="2 3" key="1">
    <citation type="journal article" date="2004" name="Syst. Appl. Microbiol.">
        <title>Cryptoendolithic actinomycetes from antarctic sandstone rock samples: Micromonospora endolithica sp. nov. and two isolates related to Micromonospora coerulea Jensen 1932.</title>
        <authorList>
            <person name="Hirsch P."/>
            <person name="Mevs U."/>
            <person name="Kroppenstedt R.M."/>
            <person name="Schumann P."/>
            <person name="Stackebrandt E."/>
        </authorList>
    </citation>
    <scope>NUCLEOTIDE SEQUENCE [LARGE SCALE GENOMIC DNA]</scope>
    <source>
        <strain evidence="2 3">JCM 12677</strain>
    </source>
</reference>
<organism evidence="2 3">
    <name type="scientific">Micromonospora endolithica</name>
    <dbReference type="NCBI Taxonomy" id="230091"/>
    <lineage>
        <taxon>Bacteria</taxon>
        <taxon>Bacillati</taxon>
        <taxon>Actinomycetota</taxon>
        <taxon>Actinomycetes</taxon>
        <taxon>Micromonosporales</taxon>
        <taxon>Micromonosporaceae</taxon>
        <taxon>Micromonospora</taxon>
    </lineage>
</organism>
<gene>
    <name evidence="2" type="ORF">D7223_13815</name>
</gene>
<dbReference type="Proteomes" id="UP000281726">
    <property type="component" value="Unassembled WGS sequence"/>
</dbReference>
<dbReference type="PANTHER" id="PTHR37809">
    <property type="entry name" value="RIBOSOMAL PROTEIN S12 METHYLTHIOTRANSFERASE ACCESSORY FACTOR YCAO"/>
    <property type="match status" value="1"/>
</dbReference>
<dbReference type="OrthoDB" id="2379922at2"/>
<sequence>MRPSDQLVVNPRFQVEVVSPASALLMNELEHVAVRGAFAVEALRSCRTPIVAAELRDRLGDRFSPLEITIGLSHLVDRRHLVLVAPTADPADAFFARAGVDRVRQPTVDLQRLGPDDGGLLAESFRSLGVAIVEPDAAPALTVVAVDDYLRAELAERNATQLASGRPWALVRTGGVVPWIGPILVPGATGCWSCLAARLRDNRPVETYLRRVRDDDHDVYATPVSVPASRSAAAHLAALTLTQWLHGSATVRPGVLTTLDLRDLGTARHPLTRLTHCPACGTPPVRRVTRPRIEPAPALGARDGGLRTVGPDATLARLERHISPITGLVHRVSEYDTGDDLLTVHRAVHPLFTATRGLDSLRESLECSTAGKGRTSVQSRASALGEALERLSGRFEGHEVDRRAAWSELTDPAVHPRDLLHFSEAQYRGRAEWNDRHSGFAWVPERFDDDRPIPWTAAWSLVADRPVLLPTAYCYYNVHAEQGHAFCAADSNGSAAGNTLAEAVLQGFFELVERDAVAIWWYNRLPVPELDLDSVDDPMLRATRAAYQARNRDLWVLDVTSDLGVPTYVAVSRRHDHREEILQGYGTHADPEIALWRAVTELNQMLAHLGSADVTELEDPDLRRWYTSATVAAHPYLAPAGRREWTPARAGDRSVADEVARCVDLCRTRGLDLLVVDQTRPDVDLHVAKVVVPGLRHFWPRFAPGRLYDVPVALGRRDRPTAEADLNPEPICT</sequence>
<dbReference type="Gene3D" id="3.30.1330.230">
    <property type="match status" value="1"/>
</dbReference>
<dbReference type="NCBIfam" id="TIGR00702">
    <property type="entry name" value="YcaO-type kinase domain"/>
    <property type="match status" value="1"/>
</dbReference>
<dbReference type="Gene3D" id="3.30.40.250">
    <property type="match status" value="1"/>
</dbReference>
<dbReference type="Gene3D" id="3.30.160.660">
    <property type="match status" value="1"/>
</dbReference>
<dbReference type="PROSITE" id="PS51664">
    <property type="entry name" value="YCAO"/>
    <property type="match status" value="1"/>
</dbReference>
<evidence type="ECO:0000259" key="1">
    <source>
        <dbReference type="PROSITE" id="PS51664"/>
    </source>
</evidence>
<evidence type="ECO:0000313" key="3">
    <source>
        <dbReference type="Proteomes" id="UP000281726"/>
    </source>
</evidence>
<keyword evidence="3" id="KW-1185">Reference proteome</keyword>
<accession>A0A3A9ZIB3</accession>
<proteinExistence type="predicted"/>
<dbReference type="Gene3D" id="3.90.930.60">
    <property type="match status" value="1"/>
</dbReference>
<dbReference type="EMBL" id="RBAK01000004">
    <property type="protein sequence ID" value="RKN47815.1"/>
    <property type="molecule type" value="Genomic_DNA"/>
</dbReference>